<comment type="caution">
    <text evidence="2">The sequence shown here is derived from an EMBL/GenBank/DDBJ whole genome shotgun (WGS) entry which is preliminary data.</text>
</comment>
<evidence type="ECO:0000256" key="1">
    <source>
        <dbReference type="SAM" id="MobiDB-lite"/>
    </source>
</evidence>
<protein>
    <submittedName>
        <fullName evidence="2">Uncharacterized protein</fullName>
    </submittedName>
</protein>
<gene>
    <name evidence="2" type="ORF">IQ13_1040</name>
</gene>
<name>A0A562SX97_9BACT</name>
<sequence>MWLLELLNFPVKAPAAKKKQRPPGVTAGKGGSRASHEEPERGTNGGDGEPPQGASSKAAAPFQAEGKEAKLWGCCGAGYIGSPCRNLCEAYGTGGRMQVN</sequence>
<proteinExistence type="predicted"/>
<dbReference type="Proteomes" id="UP000316167">
    <property type="component" value="Unassembled WGS sequence"/>
</dbReference>
<reference evidence="2 3" key="1">
    <citation type="journal article" date="2015" name="Stand. Genomic Sci.">
        <title>Genomic Encyclopedia of Bacterial and Archaeal Type Strains, Phase III: the genomes of soil and plant-associated and newly described type strains.</title>
        <authorList>
            <person name="Whitman W.B."/>
            <person name="Woyke T."/>
            <person name="Klenk H.P."/>
            <person name="Zhou Y."/>
            <person name="Lilburn T.G."/>
            <person name="Beck B.J."/>
            <person name="De Vos P."/>
            <person name="Vandamme P."/>
            <person name="Eisen J.A."/>
            <person name="Garrity G."/>
            <person name="Hugenholtz P."/>
            <person name="Kyrpides N.C."/>
        </authorList>
    </citation>
    <scope>NUCLEOTIDE SEQUENCE [LARGE SCALE GENOMIC DNA]</scope>
    <source>
        <strain evidence="2 3">CGMCC 1.7271</strain>
    </source>
</reference>
<evidence type="ECO:0000313" key="3">
    <source>
        <dbReference type="Proteomes" id="UP000316167"/>
    </source>
</evidence>
<dbReference type="AlphaFoldDB" id="A0A562SX97"/>
<dbReference type="EMBL" id="VLLE01000002">
    <property type="protein sequence ID" value="TWI85871.1"/>
    <property type="molecule type" value="Genomic_DNA"/>
</dbReference>
<evidence type="ECO:0000313" key="2">
    <source>
        <dbReference type="EMBL" id="TWI85871.1"/>
    </source>
</evidence>
<organism evidence="2 3">
    <name type="scientific">Lacibacter cauensis</name>
    <dbReference type="NCBI Taxonomy" id="510947"/>
    <lineage>
        <taxon>Bacteria</taxon>
        <taxon>Pseudomonadati</taxon>
        <taxon>Bacteroidota</taxon>
        <taxon>Chitinophagia</taxon>
        <taxon>Chitinophagales</taxon>
        <taxon>Chitinophagaceae</taxon>
        <taxon>Lacibacter</taxon>
    </lineage>
</organism>
<accession>A0A562SX97</accession>
<feature type="region of interest" description="Disordered" evidence="1">
    <location>
        <begin position="13"/>
        <end position="62"/>
    </location>
</feature>
<keyword evidence="3" id="KW-1185">Reference proteome</keyword>